<protein>
    <recommendedName>
        <fullName evidence="3">Lipoprotein</fullName>
    </recommendedName>
</protein>
<keyword evidence="2" id="KW-1185">Reference proteome</keyword>
<evidence type="ECO:0008006" key="3">
    <source>
        <dbReference type="Google" id="ProtNLM"/>
    </source>
</evidence>
<sequence>MKYLLSSILILLTFAFFSCNEEELLDELVQQGKLDAEHKDDIKSIRLQNSTSIPDHAPLFILIHKEQAYYSDNNDNITSFIDPNMIESIYVYKEKRETEKLSAIHKNAVNGTVIINMTELKKEVKKSLILIELDITPFLPSQSR</sequence>
<name>A0A315Z5Q0_SEDFL</name>
<proteinExistence type="predicted"/>
<dbReference type="EMBL" id="QGDO01000006">
    <property type="protein sequence ID" value="PWJ39177.1"/>
    <property type="molecule type" value="Genomic_DNA"/>
</dbReference>
<gene>
    <name evidence="1" type="ORF">BC781_10678</name>
</gene>
<accession>A0A315Z5Q0</accession>
<evidence type="ECO:0000313" key="2">
    <source>
        <dbReference type="Proteomes" id="UP000245535"/>
    </source>
</evidence>
<organism evidence="1 2">
    <name type="scientific">Sediminitomix flava</name>
    <dbReference type="NCBI Taxonomy" id="379075"/>
    <lineage>
        <taxon>Bacteria</taxon>
        <taxon>Pseudomonadati</taxon>
        <taxon>Bacteroidota</taxon>
        <taxon>Cytophagia</taxon>
        <taxon>Cytophagales</taxon>
        <taxon>Flammeovirgaceae</taxon>
        <taxon>Sediminitomix</taxon>
    </lineage>
</organism>
<reference evidence="1 2" key="1">
    <citation type="submission" date="2018-03" db="EMBL/GenBank/DDBJ databases">
        <title>Genomic Encyclopedia of Archaeal and Bacterial Type Strains, Phase II (KMG-II): from individual species to whole genera.</title>
        <authorList>
            <person name="Goeker M."/>
        </authorList>
    </citation>
    <scope>NUCLEOTIDE SEQUENCE [LARGE SCALE GENOMIC DNA]</scope>
    <source>
        <strain evidence="1 2">DSM 28229</strain>
    </source>
</reference>
<dbReference type="RefSeq" id="WP_109620974.1">
    <property type="nucleotide sequence ID" value="NZ_QGDO01000006.1"/>
</dbReference>
<comment type="caution">
    <text evidence="1">The sequence shown here is derived from an EMBL/GenBank/DDBJ whole genome shotgun (WGS) entry which is preliminary data.</text>
</comment>
<dbReference type="AlphaFoldDB" id="A0A315Z5Q0"/>
<dbReference type="PROSITE" id="PS51257">
    <property type="entry name" value="PROKAR_LIPOPROTEIN"/>
    <property type="match status" value="1"/>
</dbReference>
<evidence type="ECO:0000313" key="1">
    <source>
        <dbReference type="EMBL" id="PWJ39177.1"/>
    </source>
</evidence>
<dbReference type="Proteomes" id="UP000245535">
    <property type="component" value="Unassembled WGS sequence"/>
</dbReference>